<organism evidence="2 3">
    <name type="scientific">Delftia tsuruhatensis</name>
    <dbReference type="NCBI Taxonomy" id="180282"/>
    <lineage>
        <taxon>Bacteria</taxon>
        <taxon>Pseudomonadati</taxon>
        <taxon>Pseudomonadota</taxon>
        <taxon>Betaproteobacteria</taxon>
        <taxon>Burkholderiales</taxon>
        <taxon>Comamonadaceae</taxon>
        <taxon>Delftia</taxon>
    </lineage>
</organism>
<evidence type="ECO:0000256" key="1">
    <source>
        <dbReference type="SAM" id="MobiDB-lite"/>
    </source>
</evidence>
<name>A0AAX3SGZ6_9BURK</name>
<feature type="region of interest" description="Disordered" evidence="1">
    <location>
        <begin position="1"/>
        <end position="28"/>
    </location>
</feature>
<dbReference type="AlphaFoldDB" id="A0AAX3SGZ6"/>
<dbReference type="EMBL" id="CP120956">
    <property type="protein sequence ID" value="WFF79260.1"/>
    <property type="molecule type" value="Genomic_DNA"/>
</dbReference>
<evidence type="ECO:0000313" key="3">
    <source>
        <dbReference type="Proteomes" id="UP001219066"/>
    </source>
</evidence>
<sequence>MSHESTGLPDLPGRYKRDGCSPGSLREREGHLDAGWPVTMLRLRFCGVYMPVHTLRRVHRVTGLLLTTNECGDDRVHIIDPGGSGNELTRGMIRVEMLKARTDGSMLLQGVEWDEGELRQWPQTWLCCPDAAGIDPALQLMQSWLNRQYAAAKAQIERPVKRWPYV</sequence>
<dbReference type="RefSeq" id="WP_017404337.1">
    <property type="nucleotide sequence ID" value="NZ_CP120956.1"/>
</dbReference>
<dbReference type="Proteomes" id="UP001219066">
    <property type="component" value="Chromosome"/>
</dbReference>
<accession>A0AAX3SGZ6</accession>
<proteinExistence type="predicted"/>
<gene>
    <name evidence="2" type="ORF">PYR84_20235</name>
</gene>
<reference evidence="2" key="1">
    <citation type="submission" date="2023-03" db="EMBL/GenBank/DDBJ databases">
        <title>Synergistic degradation of erythromycin by symbiotic bacteria Ery-6A and Ery-6B and application in simulated water remediation.</title>
        <authorList>
            <person name="Xu S."/>
        </authorList>
    </citation>
    <scope>NUCLEOTIDE SEQUENCE</scope>
    <source>
        <strain evidence="2">Ery-6A</strain>
    </source>
</reference>
<protein>
    <submittedName>
        <fullName evidence="2">Uncharacterized protein</fullName>
    </submittedName>
</protein>
<evidence type="ECO:0000313" key="2">
    <source>
        <dbReference type="EMBL" id="WFF79260.1"/>
    </source>
</evidence>
<feature type="compositionally biased region" description="Basic and acidic residues" evidence="1">
    <location>
        <begin position="13"/>
        <end position="28"/>
    </location>
</feature>